<dbReference type="EMBL" id="LIBB01000180">
    <property type="protein sequence ID" value="KRO71454.1"/>
    <property type="molecule type" value="Genomic_DNA"/>
</dbReference>
<dbReference type="SMART" id="SM00698">
    <property type="entry name" value="MORN"/>
    <property type="match status" value="5"/>
</dbReference>
<evidence type="ECO:0000256" key="1">
    <source>
        <dbReference type="ARBA" id="ARBA00022737"/>
    </source>
</evidence>
<comment type="caution">
    <text evidence="3">The sequence shown here is derived from an EMBL/GenBank/DDBJ whole genome shotgun (WGS) entry which is preliminary data.</text>
</comment>
<dbReference type="Proteomes" id="UP000051934">
    <property type="component" value="Unassembled WGS sequence"/>
</dbReference>
<proteinExistence type="predicted"/>
<dbReference type="PANTHER" id="PTHR43215:SF14">
    <property type="entry name" value="RADIAL SPOKE HEAD 1 HOMOLOG"/>
    <property type="match status" value="1"/>
</dbReference>
<feature type="signal peptide" evidence="2">
    <location>
        <begin position="1"/>
        <end position="42"/>
    </location>
</feature>
<evidence type="ECO:0000313" key="3">
    <source>
        <dbReference type="EMBL" id="KRO71454.1"/>
    </source>
</evidence>
<dbReference type="InterPro" id="IPR003409">
    <property type="entry name" value="MORN"/>
</dbReference>
<dbReference type="AlphaFoldDB" id="A0A0R2S9D0"/>
<evidence type="ECO:0000256" key="2">
    <source>
        <dbReference type="SAM" id="SignalP"/>
    </source>
</evidence>
<gene>
    <name evidence="3" type="ORF">ABR69_09640</name>
</gene>
<dbReference type="PANTHER" id="PTHR43215">
    <property type="entry name" value="RADIAL SPOKE HEAD 1 HOMOLOG"/>
    <property type="match status" value="1"/>
</dbReference>
<sequence>MHKAYWQSVGKMHSGSTTLSFQIVLRASVFAAALMTMAVAQALPLDSVNSSECVRGDCENGKGTLELKTDFGKGMYRGEFLNGKFHGKGRLEIPVSFLEKSIYVGDWDEGIRSGRGTYWNGDGKLYIGQWSGDKRNGHGSYFFGLPRWEENEHSEYWLSQNTENYTGNFVNDHYQGEGTYRWPNGQRYEGKFFASKKHGPGTFFYATGTRRNQVWEYGRFIM</sequence>
<accession>A0A0R2S9D0</accession>
<dbReference type="Pfam" id="PF02493">
    <property type="entry name" value="MORN"/>
    <property type="match status" value="5"/>
</dbReference>
<organism evidence="3 4">
    <name type="scientific">OM182 bacterium BACL3 MAG-120507-bin80</name>
    <dbReference type="NCBI Taxonomy" id="1655577"/>
    <lineage>
        <taxon>Bacteria</taxon>
        <taxon>Pseudomonadati</taxon>
        <taxon>Pseudomonadota</taxon>
        <taxon>Gammaproteobacteria</taxon>
        <taxon>OMG group</taxon>
        <taxon>OM182 clade</taxon>
    </lineage>
</organism>
<dbReference type="Gene3D" id="2.20.110.10">
    <property type="entry name" value="Histone H3 K4-specific methyltransferase SET7/9 N-terminal domain"/>
    <property type="match status" value="2"/>
</dbReference>
<reference evidence="3 4" key="1">
    <citation type="submission" date="2015-10" db="EMBL/GenBank/DDBJ databases">
        <title>Metagenome-Assembled Genomes uncover a global brackish microbiome.</title>
        <authorList>
            <person name="Hugerth L.W."/>
            <person name="Larsson J."/>
            <person name="Alneberg J."/>
            <person name="Lindh M.V."/>
            <person name="Legrand C."/>
            <person name="Pinhassi J."/>
            <person name="Andersson A.F."/>
        </authorList>
    </citation>
    <scope>NUCLEOTIDE SEQUENCE [LARGE SCALE GENOMIC DNA]</scope>
    <source>
        <strain evidence="3">BACL4 MAG-120507-bin80</strain>
    </source>
</reference>
<evidence type="ECO:0000313" key="4">
    <source>
        <dbReference type="Proteomes" id="UP000051934"/>
    </source>
</evidence>
<keyword evidence="1" id="KW-0677">Repeat</keyword>
<feature type="chain" id="PRO_5006423471" evidence="2">
    <location>
        <begin position="43"/>
        <end position="222"/>
    </location>
</feature>
<dbReference type="SUPFAM" id="SSF82185">
    <property type="entry name" value="Histone H3 K4-specific methyltransferase SET7/9 N-terminal domain"/>
    <property type="match status" value="1"/>
</dbReference>
<name>A0A0R2S9D0_9GAMM</name>
<protein>
    <submittedName>
        <fullName evidence="3">Uncharacterized protein</fullName>
    </submittedName>
</protein>
<keyword evidence="2" id="KW-0732">Signal</keyword>